<reference evidence="2 3" key="1">
    <citation type="journal article" date="2016" name="Nat. Commun.">
        <title>Thousands of microbial genomes shed light on interconnected biogeochemical processes in an aquifer system.</title>
        <authorList>
            <person name="Anantharaman K."/>
            <person name="Brown C.T."/>
            <person name="Hug L.A."/>
            <person name="Sharon I."/>
            <person name="Castelle C.J."/>
            <person name="Probst A.J."/>
            <person name="Thomas B.C."/>
            <person name="Singh A."/>
            <person name="Wilkins M.J."/>
            <person name="Karaoz U."/>
            <person name="Brodie E.L."/>
            <person name="Williams K.H."/>
            <person name="Hubbard S.S."/>
            <person name="Banfield J.F."/>
        </authorList>
    </citation>
    <scope>NUCLEOTIDE SEQUENCE [LARGE SCALE GENOMIC DNA]</scope>
</reference>
<gene>
    <name evidence="2" type="ORF">A2806_00440</name>
</gene>
<dbReference type="Proteomes" id="UP000177629">
    <property type="component" value="Unassembled WGS sequence"/>
</dbReference>
<name>A0A1G2PK11_9BACT</name>
<keyword evidence="1" id="KW-0812">Transmembrane</keyword>
<protein>
    <submittedName>
        <fullName evidence="2">Uncharacterized protein</fullName>
    </submittedName>
</protein>
<evidence type="ECO:0000313" key="3">
    <source>
        <dbReference type="Proteomes" id="UP000177629"/>
    </source>
</evidence>
<organism evidence="2 3">
    <name type="scientific">Candidatus Terrybacteria bacterium RIFCSPHIGHO2_01_FULL_48_17</name>
    <dbReference type="NCBI Taxonomy" id="1802362"/>
    <lineage>
        <taxon>Bacteria</taxon>
        <taxon>Candidatus Terryibacteriota</taxon>
    </lineage>
</organism>
<keyword evidence="1" id="KW-1133">Transmembrane helix</keyword>
<proteinExistence type="predicted"/>
<dbReference type="AlphaFoldDB" id="A0A1G2PK11"/>
<dbReference type="STRING" id="1802362.A2806_00440"/>
<evidence type="ECO:0000256" key="1">
    <source>
        <dbReference type="SAM" id="Phobius"/>
    </source>
</evidence>
<accession>A0A1G2PK11</accession>
<comment type="caution">
    <text evidence="2">The sequence shown here is derived from an EMBL/GenBank/DDBJ whole genome shotgun (WGS) entry which is preliminary data.</text>
</comment>
<keyword evidence="1" id="KW-0472">Membrane</keyword>
<sequence length="62" mass="6469">MTSILAGLVLVFVAFSSLLLAGLAVITNDTGQPGSTLFGVLALALFAFAGILSAYILRRFKH</sequence>
<evidence type="ECO:0000313" key="2">
    <source>
        <dbReference type="EMBL" id="OHA48613.1"/>
    </source>
</evidence>
<dbReference type="EMBL" id="MHSS01000005">
    <property type="protein sequence ID" value="OHA48613.1"/>
    <property type="molecule type" value="Genomic_DNA"/>
</dbReference>
<feature type="transmembrane region" description="Helical" evidence="1">
    <location>
        <begin position="37"/>
        <end position="57"/>
    </location>
</feature>